<gene>
    <name evidence="1" type="ORF">JF72_10100</name>
</gene>
<organism evidence="1 2">
    <name type="scientific">Lactobacillus apis</name>
    <dbReference type="NCBI Taxonomy" id="303541"/>
    <lineage>
        <taxon>Bacteria</taxon>
        <taxon>Bacillati</taxon>
        <taxon>Bacillota</taxon>
        <taxon>Bacilli</taxon>
        <taxon>Lactobacillales</taxon>
        <taxon>Lactobacillaceae</taxon>
        <taxon>Lactobacillus</taxon>
    </lineage>
</organism>
<proteinExistence type="predicted"/>
<keyword evidence="2" id="KW-1185">Reference proteome</keyword>
<name>A0A0F4LPU6_9LACO</name>
<dbReference type="Proteomes" id="UP000033682">
    <property type="component" value="Unassembled WGS sequence"/>
</dbReference>
<dbReference type="RefSeq" id="WP_046307412.1">
    <property type="nucleotide sequence ID" value="NZ_CAMKYX010000011.1"/>
</dbReference>
<protein>
    <recommendedName>
        <fullName evidence="3">DUF2508 domain-containing protein</fullName>
    </recommendedName>
</protein>
<dbReference type="HOGENOM" id="CLU_187598_1_1_9"/>
<dbReference type="EMBL" id="JXLG01000006">
    <property type="protein sequence ID" value="KJY60852.1"/>
    <property type="molecule type" value="Genomic_DNA"/>
</dbReference>
<dbReference type="Pfam" id="PF10704">
    <property type="entry name" value="DUF2508"/>
    <property type="match status" value="1"/>
</dbReference>
<comment type="caution">
    <text evidence="1">The sequence shown here is derived from an EMBL/GenBank/DDBJ whole genome shotgun (WGS) entry which is preliminary data.</text>
</comment>
<evidence type="ECO:0008006" key="3">
    <source>
        <dbReference type="Google" id="ProtNLM"/>
    </source>
</evidence>
<evidence type="ECO:0000313" key="1">
    <source>
        <dbReference type="EMBL" id="KJY60852.1"/>
    </source>
</evidence>
<sequence>MAHDKIKKLGDQRLIATIEELQEEIAIQKSLDPTTLDMSEDNIIVGKILLAKYSFLYDEARHRHTRFSGFTNAISE</sequence>
<evidence type="ECO:0000313" key="2">
    <source>
        <dbReference type="Proteomes" id="UP000033682"/>
    </source>
</evidence>
<dbReference type="InterPro" id="IPR019644">
    <property type="entry name" value="DUF2508"/>
</dbReference>
<dbReference type="STRING" id="303541.JF72_10100"/>
<dbReference type="PATRIC" id="fig|303541.3.peg.1170"/>
<reference evidence="1 2" key="1">
    <citation type="submission" date="2015-01" db="EMBL/GenBank/DDBJ databases">
        <title>Comparative genomics of the lactic acid bacteria isolated from the honey bee gut.</title>
        <authorList>
            <person name="Ellegaard K.M."/>
            <person name="Tamarit D."/>
            <person name="Javelind E."/>
            <person name="Olofsson T."/>
            <person name="Andersson S.G."/>
            <person name="Vasquez A."/>
        </authorList>
    </citation>
    <scope>NUCLEOTIDE SEQUENCE [LARGE SCALE GENOMIC DNA]</scope>
    <source>
        <strain evidence="1 2">Hma11</strain>
    </source>
</reference>
<accession>A0A0F4LPU6</accession>
<dbReference type="AlphaFoldDB" id="A0A0F4LPU6"/>